<dbReference type="Proteomes" id="UP001595528">
    <property type="component" value="Unassembled WGS sequence"/>
</dbReference>
<protein>
    <submittedName>
        <fullName evidence="2">Uncharacterized protein</fullName>
    </submittedName>
</protein>
<name>A0ABV7L9Z1_9PROT</name>
<evidence type="ECO:0000313" key="3">
    <source>
        <dbReference type="Proteomes" id="UP001595528"/>
    </source>
</evidence>
<organism evidence="2 3">
    <name type="scientific">Marinibaculum pumilum</name>
    <dbReference type="NCBI Taxonomy" id="1766165"/>
    <lineage>
        <taxon>Bacteria</taxon>
        <taxon>Pseudomonadati</taxon>
        <taxon>Pseudomonadota</taxon>
        <taxon>Alphaproteobacteria</taxon>
        <taxon>Rhodospirillales</taxon>
        <taxon>Rhodospirillaceae</taxon>
        <taxon>Marinibaculum</taxon>
    </lineage>
</organism>
<evidence type="ECO:0000313" key="2">
    <source>
        <dbReference type="EMBL" id="MFC3231178.1"/>
    </source>
</evidence>
<keyword evidence="1" id="KW-0732">Signal</keyword>
<comment type="caution">
    <text evidence="2">The sequence shown here is derived from an EMBL/GenBank/DDBJ whole genome shotgun (WGS) entry which is preliminary data.</text>
</comment>
<evidence type="ECO:0000256" key="1">
    <source>
        <dbReference type="SAM" id="SignalP"/>
    </source>
</evidence>
<reference evidence="3" key="1">
    <citation type="journal article" date="2019" name="Int. J. Syst. Evol. Microbiol.">
        <title>The Global Catalogue of Microorganisms (GCM) 10K type strain sequencing project: providing services to taxonomists for standard genome sequencing and annotation.</title>
        <authorList>
            <consortium name="The Broad Institute Genomics Platform"/>
            <consortium name="The Broad Institute Genome Sequencing Center for Infectious Disease"/>
            <person name="Wu L."/>
            <person name="Ma J."/>
        </authorList>
    </citation>
    <scope>NUCLEOTIDE SEQUENCE [LARGE SCALE GENOMIC DNA]</scope>
    <source>
        <strain evidence="3">KCTC 42964</strain>
    </source>
</reference>
<proteinExistence type="predicted"/>
<feature type="chain" id="PRO_5046201891" evidence="1">
    <location>
        <begin position="20"/>
        <end position="256"/>
    </location>
</feature>
<feature type="signal peptide" evidence="1">
    <location>
        <begin position="1"/>
        <end position="19"/>
    </location>
</feature>
<dbReference type="RefSeq" id="WP_379906642.1">
    <property type="nucleotide sequence ID" value="NZ_JBHRTR010000054.1"/>
</dbReference>
<accession>A0ABV7L9Z1</accession>
<dbReference type="EMBL" id="JBHRTR010000054">
    <property type="protein sequence ID" value="MFC3231178.1"/>
    <property type="molecule type" value="Genomic_DNA"/>
</dbReference>
<keyword evidence="3" id="KW-1185">Reference proteome</keyword>
<gene>
    <name evidence="2" type="ORF">ACFOGJ_28275</name>
</gene>
<sequence>MRLVLLRTALPAVALSAIALPAVEGVARELRADPAPAARELTVGSAVSGSLAIGPFTVPLPPGDWTVYYTETATSNDRTTRTEKVALIALDGDTMTQEIYARADVKRDRKGFQAFPYCRDASYFHEAQRSNLHTRGQDCWHVRAESLVEREDAGPRFQALYAKADKENLFLPAASVGSRFHFADRDALLRVAYSWNPELVLRSRGDDKVWLAADWSKGEVSQDPRRMAVMRIMQRWGADWYERVKAAFETGAADIR</sequence>